<keyword evidence="2" id="KW-1185">Reference proteome</keyword>
<reference evidence="1 2" key="1">
    <citation type="submission" date="2024-09" db="EMBL/GenBank/DDBJ databases">
        <title>Floridaenema gen nov. (Aerosakkonemataceae, Aerosakkonematales ord. nov., Cyanobacteria) from benthic tropical and subtropical fresh waters, with the description of four new species.</title>
        <authorList>
            <person name="Moretto J.A."/>
            <person name="Berthold D.E."/>
            <person name="Lefler F.W."/>
            <person name="Huang I.-S."/>
            <person name="Laughinghouse H. IV."/>
        </authorList>
    </citation>
    <scope>NUCLEOTIDE SEQUENCE [LARGE SCALE GENOMIC DNA]</scope>
    <source>
        <strain evidence="1 2">BLCC-F46</strain>
    </source>
</reference>
<dbReference type="SUPFAM" id="SSF55826">
    <property type="entry name" value="YbaK/ProRS associated domain"/>
    <property type="match status" value="1"/>
</dbReference>
<dbReference type="InterPro" id="IPR036754">
    <property type="entry name" value="YbaK/aa-tRNA-synt-asso_dom_sf"/>
</dbReference>
<proteinExistence type="predicted"/>
<gene>
    <name evidence="1" type="ORF">ACE1CC_18995</name>
</gene>
<dbReference type="Proteomes" id="UP001576774">
    <property type="component" value="Unassembled WGS sequence"/>
</dbReference>
<accession>A0ABV4X823</accession>
<sequence length="145" mass="16299">MTDAALLREKNYSHNVVYEFDRSKQIRTFILESSHRALIFVCEDNLGSEEALLDLSVLEKLLESSPVTYNPGGVVDALSLVAKGNIERVILDESVFDRDVVYLQTVGRNAAIEIRPDDLRKILADLGFDSESDKPKLITYDFGYA</sequence>
<protein>
    <submittedName>
        <fullName evidence="1">Uncharacterized protein</fullName>
    </submittedName>
</protein>
<dbReference type="EMBL" id="JBHFNQ010000145">
    <property type="protein sequence ID" value="MFB2878943.1"/>
    <property type="molecule type" value="Genomic_DNA"/>
</dbReference>
<comment type="caution">
    <text evidence="1">The sequence shown here is derived from an EMBL/GenBank/DDBJ whole genome shotgun (WGS) entry which is preliminary data.</text>
</comment>
<name>A0ABV4X823_9CYAN</name>
<evidence type="ECO:0000313" key="2">
    <source>
        <dbReference type="Proteomes" id="UP001576774"/>
    </source>
</evidence>
<dbReference type="RefSeq" id="WP_413272000.1">
    <property type="nucleotide sequence ID" value="NZ_JBHFNQ010000145.1"/>
</dbReference>
<organism evidence="1 2">
    <name type="scientific">Floridaenema aerugineum BLCC-F46</name>
    <dbReference type="NCBI Taxonomy" id="3153654"/>
    <lineage>
        <taxon>Bacteria</taxon>
        <taxon>Bacillati</taxon>
        <taxon>Cyanobacteriota</taxon>
        <taxon>Cyanophyceae</taxon>
        <taxon>Oscillatoriophycideae</taxon>
        <taxon>Aerosakkonematales</taxon>
        <taxon>Aerosakkonemataceae</taxon>
        <taxon>Floridanema</taxon>
        <taxon>Floridanema aerugineum</taxon>
    </lineage>
</organism>
<evidence type="ECO:0000313" key="1">
    <source>
        <dbReference type="EMBL" id="MFB2878943.1"/>
    </source>
</evidence>